<dbReference type="AlphaFoldDB" id="A0A4Y2CDI7"/>
<protein>
    <submittedName>
        <fullName evidence="1">Uncharacterized protein</fullName>
    </submittedName>
</protein>
<evidence type="ECO:0000313" key="2">
    <source>
        <dbReference type="Proteomes" id="UP000499080"/>
    </source>
</evidence>
<proteinExistence type="predicted"/>
<evidence type="ECO:0000313" key="1">
    <source>
        <dbReference type="EMBL" id="GBM01807.1"/>
    </source>
</evidence>
<dbReference type="Proteomes" id="UP000499080">
    <property type="component" value="Unassembled WGS sequence"/>
</dbReference>
<gene>
    <name evidence="1" type="ORF">AVEN_205470_1</name>
</gene>
<comment type="caution">
    <text evidence="1">The sequence shown here is derived from an EMBL/GenBank/DDBJ whole genome shotgun (WGS) entry which is preliminary data.</text>
</comment>
<name>A0A4Y2CDI7_ARAVE</name>
<dbReference type="EMBL" id="BGPR01000173">
    <property type="protein sequence ID" value="GBM01807.1"/>
    <property type="molecule type" value="Genomic_DNA"/>
</dbReference>
<accession>A0A4Y2CDI7</accession>
<keyword evidence="2" id="KW-1185">Reference proteome</keyword>
<sequence length="119" mass="13405">MKLLISQATDSDPRQMISQISATLSSTPVRLFLQEIPTVVRQLMNSTCSLSMPPGSFKVFLSAHSSSYCTFFSPRLLKRLVHHRAKVRPDVRCNLFHIGSTMESVLQNQSKALEPPESW</sequence>
<reference evidence="1 2" key="1">
    <citation type="journal article" date="2019" name="Sci. Rep.">
        <title>Orb-weaving spider Araneus ventricosus genome elucidates the spidroin gene catalogue.</title>
        <authorList>
            <person name="Kono N."/>
            <person name="Nakamura H."/>
            <person name="Ohtoshi R."/>
            <person name="Moran D.A.P."/>
            <person name="Shinohara A."/>
            <person name="Yoshida Y."/>
            <person name="Fujiwara M."/>
            <person name="Mori M."/>
            <person name="Tomita M."/>
            <person name="Arakawa K."/>
        </authorList>
    </citation>
    <scope>NUCLEOTIDE SEQUENCE [LARGE SCALE GENOMIC DNA]</scope>
</reference>
<organism evidence="1 2">
    <name type="scientific">Araneus ventricosus</name>
    <name type="common">Orbweaver spider</name>
    <name type="synonym">Epeira ventricosa</name>
    <dbReference type="NCBI Taxonomy" id="182803"/>
    <lineage>
        <taxon>Eukaryota</taxon>
        <taxon>Metazoa</taxon>
        <taxon>Ecdysozoa</taxon>
        <taxon>Arthropoda</taxon>
        <taxon>Chelicerata</taxon>
        <taxon>Arachnida</taxon>
        <taxon>Araneae</taxon>
        <taxon>Araneomorphae</taxon>
        <taxon>Entelegynae</taxon>
        <taxon>Araneoidea</taxon>
        <taxon>Araneidae</taxon>
        <taxon>Araneus</taxon>
    </lineage>
</organism>